<dbReference type="EMBL" id="FNXT01000869">
    <property type="protein sequence ID" value="SZX68633.1"/>
    <property type="molecule type" value="Genomic_DNA"/>
</dbReference>
<evidence type="ECO:0000256" key="1">
    <source>
        <dbReference type="ARBA" id="ARBA00022723"/>
    </source>
</evidence>
<dbReference type="GO" id="GO:0008270">
    <property type="term" value="F:zinc ion binding"/>
    <property type="evidence" value="ECO:0007669"/>
    <property type="project" value="UniProtKB-KW"/>
</dbReference>
<evidence type="ECO:0000256" key="3">
    <source>
        <dbReference type="ARBA" id="ARBA00022833"/>
    </source>
</evidence>
<accession>A0A383VUT8</accession>
<protein>
    <recommendedName>
        <fullName evidence="5">GRF-type domain-containing protein</fullName>
    </recommendedName>
</protein>
<dbReference type="InterPro" id="IPR027377">
    <property type="entry name" value="ZAR1/RTP1-5-like_Znf-3CxxC"/>
</dbReference>
<dbReference type="Proteomes" id="UP000256970">
    <property type="component" value="Unassembled WGS sequence"/>
</dbReference>
<keyword evidence="2 4" id="KW-0863">Zinc-finger</keyword>
<organism evidence="6 7">
    <name type="scientific">Tetradesmus obliquus</name>
    <name type="common">Green alga</name>
    <name type="synonym">Acutodesmus obliquus</name>
    <dbReference type="NCBI Taxonomy" id="3088"/>
    <lineage>
        <taxon>Eukaryota</taxon>
        <taxon>Viridiplantae</taxon>
        <taxon>Chlorophyta</taxon>
        <taxon>core chlorophytes</taxon>
        <taxon>Chlorophyceae</taxon>
        <taxon>CS clade</taxon>
        <taxon>Sphaeropleales</taxon>
        <taxon>Scenedesmaceae</taxon>
        <taxon>Tetradesmus</taxon>
    </lineage>
</organism>
<name>A0A383VUT8_TETOB</name>
<keyword evidence="3" id="KW-0862">Zinc</keyword>
<proteinExistence type="predicted"/>
<evidence type="ECO:0000313" key="6">
    <source>
        <dbReference type="EMBL" id="SZX68633.1"/>
    </source>
</evidence>
<evidence type="ECO:0000256" key="4">
    <source>
        <dbReference type="PROSITE-ProRule" id="PRU01343"/>
    </source>
</evidence>
<dbReference type="SMART" id="SM01328">
    <property type="entry name" value="zf-3CxxC"/>
    <property type="match status" value="1"/>
</dbReference>
<feature type="domain" description="GRF-type" evidence="5">
    <location>
        <begin position="8"/>
        <end position="53"/>
    </location>
</feature>
<reference evidence="6 7" key="1">
    <citation type="submission" date="2016-10" db="EMBL/GenBank/DDBJ databases">
        <authorList>
            <person name="Cai Z."/>
        </authorList>
    </citation>
    <scope>NUCLEOTIDE SEQUENCE [LARGE SCALE GENOMIC DNA]</scope>
</reference>
<evidence type="ECO:0000313" key="7">
    <source>
        <dbReference type="Proteomes" id="UP000256970"/>
    </source>
</evidence>
<evidence type="ECO:0000259" key="5">
    <source>
        <dbReference type="PROSITE" id="PS51999"/>
    </source>
</evidence>
<dbReference type="AlphaFoldDB" id="A0A383VUT8"/>
<gene>
    <name evidence="6" type="ORF">BQ4739_LOCUS8972</name>
</gene>
<dbReference type="PROSITE" id="PS51999">
    <property type="entry name" value="ZF_GRF"/>
    <property type="match status" value="1"/>
</dbReference>
<keyword evidence="7" id="KW-1185">Reference proteome</keyword>
<evidence type="ECO:0000256" key="2">
    <source>
        <dbReference type="ARBA" id="ARBA00022771"/>
    </source>
</evidence>
<dbReference type="InterPro" id="IPR010666">
    <property type="entry name" value="Znf_GRF"/>
</dbReference>
<sequence>MAEDRPLCDCGRPAALKKVTDASKASYGRWFWGCKNFNDSRKPCRFFEWYGDDDDDEPELGKVSADLQKVPGDADEYRCALCQQDQDVAIGGQHVCRAYGTYQCSCGNRWTSGYSWAGNAQQCKRCGQGQEPESSQPLQRVARRGGSGRPHNAAMCGMCQALGYPCNLAAQTGAQPGFVQQQQQLAYSSYGMPYLSYGGSHHRPYQ</sequence>
<keyword evidence="1" id="KW-0479">Metal-binding</keyword>